<name>A0A016XP01_9BURK</name>
<evidence type="ECO:0000313" key="4">
    <source>
        <dbReference type="Proteomes" id="UP000023268"/>
    </source>
</evidence>
<protein>
    <recommendedName>
        <fullName evidence="2">ORC1/DEAH AAA+ ATPase domain-containing protein</fullName>
    </recommendedName>
</protein>
<dbReference type="InterPro" id="IPR027417">
    <property type="entry name" value="P-loop_NTPase"/>
</dbReference>
<dbReference type="Pfam" id="PF13401">
    <property type="entry name" value="AAA_22"/>
    <property type="match status" value="1"/>
</dbReference>
<evidence type="ECO:0000313" key="3">
    <source>
        <dbReference type="EMBL" id="EYC52943.1"/>
    </source>
</evidence>
<sequence length="401" mass="44907">MQYIESKFPPELLSDASEKKLDYFKKKIVSHPHLVQSYNLALDCIEFSEKGELVWIVGPAGVGTTQIVRRLWKDTSNAPSEPDEDGMAAPTTATVVVDAPDNAERINTQYWIRLLGDLLHAHGDVLIDRKIYVPPSQFTLTHPIPYADPRNRNFDTLKHAAISMLKHRQTQLLLINQADRLFPESHPSGCLQSLQILRDLAAQTDTRIVLIGSYQLARTACTRNNWLHRQHTVHLRRYDPTDSDEFNAYARTLINLLAHMPTEQRMETLSLEGAKKICISTVGCIGTLKRTLTRAFQHALRTGEKMTEDFILQFTPYNTVAREIARDAMHGERLLLDVSLDDVRSVLNATNPGASSGTGNSSNRSAPKKTTGTQGGFNQRRIGERNSSRDPAGGAYGPRRT</sequence>
<evidence type="ECO:0000256" key="1">
    <source>
        <dbReference type="SAM" id="MobiDB-lite"/>
    </source>
</evidence>
<comment type="caution">
    <text evidence="3">The sequence shown here is derived from an EMBL/GenBank/DDBJ whole genome shotgun (WGS) entry which is preliminary data.</text>
</comment>
<dbReference type="STRING" id="1458275.AZ34_14480"/>
<proteinExistence type="predicted"/>
<gene>
    <name evidence="3" type="ORF">AZ34_14480</name>
</gene>
<feature type="region of interest" description="Disordered" evidence="1">
    <location>
        <begin position="349"/>
        <end position="401"/>
    </location>
</feature>
<evidence type="ECO:0000259" key="2">
    <source>
        <dbReference type="Pfam" id="PF13401"/>
    </source>
</evidence>
<feature type="compositionally biased region" description="Polar residues" evidence="1">
    <location>
        <begin position="349"/>
        <end position="372"/>
    </location>
</feature>
<feature type="domain" description="ORC1/DEAH AAA+ ATPase" evidence="2">
    <location>
        <begin position="53"/>
        <end position="217"/>
    </location>
</feature>
<accession>A0A016XP01</accession>
<dbReference type="eggNOG" id="COG1474">
    <property type="taxonomic scope" value="Bacteria"/>
</dbReference>
<reference evidence="3 4" key="1">
    <citation type="submission" date="2014-02" db="EMBL/GenBank/DDBJ databases">
        <title>Draft Genome of Hylemonella gracilis isolated from the Niagara River.</title>
        <authorList>
            <person name="Pawlowski D.R."/>
            <person name="Koudelka G.B."/>
        </authorList>
    </citation>
    <scope>NUCLEOTIDE SEQUENCE [LARGE SCALE GENOMIC DNA]</scope>
    <source>
        <strain evidence="3 4">Niagara R</strain>
    </source>
</reference>
<dbReference type="OrthoDB" id="9086539at2"/>
<dbReference type="AlphaFoldDB" id="A0A016XP01"/>
<dbReference type="InterPro" id="IPR049945">
    <property type="entry name" value="AAA_22"/>
</dbReference>
<organism evidence="3 4">
    <name type="scientific">Hylemonella gracilis str. Niagara R</name>
    <dbReference type="NCBI Taxonomy" id="1458275"/>
    <lineage>
        <taxon>Bacteria</taxon>
        <taxon>Pseudomonadati</taxon>
        <taxon>Pseudomonadota</taxon>
        <taxon>Betaproteobacteria</taxon>
        <taxon>Burkholderiales</taxon>
        <taxon>Comamonadaceae</taxon>
        <taxon>Hylemonella</taxon>
    </lineage>
</organism>
<dbReference type="EMBL" id="JEMG01000001">
    <property type="protein sequence ID" value="EYC52943.1"/>
    <property type="molecule type" value="Genomic_DNA"/>
</dbReference>
<dbReference type="RefSeq" id="WP_035609206.1">
    <property type="nucleotide sequence ID" value="NZ_JEMG01000001.1"/>
</dbReference>
<dbReference type="Proteomes" id="UP000023268">
    <property type="component" value="Unassembled WGS sequence"/>
</dbReference>
<dbReference type="GO" id="GO:0016887">
    <property type="term" value="F:ATP hydrolysis activity"/>
    <property type="evidence" value="ECO:0007669"/>
    <property type="project" value="InterPro"/>
</dbReference>
<dbReference type="SUPFAM" id="SSF52540">
    <property type="entry name" value="P-loop containing nucleoside triphosphate hydrolases"/>
    <property type="match status" value="1"/>
</dbReference>